<feature type="signal peptide" evidence="14">
    <location>
        <begin position="1"/>
        <end position="18"/>
    </location>
</feature>
<evidence type="ECO:0000256" key="13">
    <source>
        <dbReference type="SAM" id="MobiDB-lite"/>
    </source>
</evidence>
<evidence type="ECO:0000256" key="11">
    <source>
        <dbReference type="ARBA" id="ARBA00041516"/>
    </source>
</evidence>
<proteinExistence type="inferred from homology"/>
<dbReference type="GO" id="GO:0009986">
    <property type="term" value="C:cell surface"/>
    <property type="evidence" value="ECO:0007669"/>
    <property type="project" value="TreeGrafter"/>
</dbReference>
<dbReference type="InterPro" id="IPR050732">
    <property type="entry name" value="Beta-glucan_modifiers"/>
</dbReference>
<keyword evidence="7" id="KW-0326">Glycosidase</keyword>
<name>A0A0B1P1G0_UNCNE</name>
<evidence type="ECO:0000313" key="16">
    <source>
        <dbReference type="Proteomes" id="UP000030854"/>
    </source>
</evidence>
<dbReference type="SUPFAM" id="SSF51445">
    <property type="entry name" value="(Trans)glycosidases"/>
    <property type="match status" value="1"/>
</dbReference>
<dbReference type="Proteomes" id="UP000030854">
    <property type="component" value="Unassembled WGS sequence"/>
</dbReference>
<sequence length="450" mass="48274">MKAKSLIFMMALVTSATAEIQFDARDRIELMHLRRNKPLMTASAESSCGCTTLYSTFTGEGVLLFPPTPSTSTKLVAQPTPDYPHIDKDTCPTPATITVTETNFISTTPGPSTVPTDSIEPDVIHTTDKNDSDVAHATETPEPDMAHTTDTPESPVLTIPGLYLPSPPSSTPKAQVPAAPNTDSLGSKNGMWAITFSLFNDDGKCKSVTTVWAEVNMIRIAGFKSIRVYGTECDGIENISTATSFHGMKLIIGVFIGETGCSGAKEQVNHIVKWGKWDLVELIVIGNEALFSGHASPEELAEFITSTKITLRSAGYNGPCTTAEPLNIWEKNSGALCGAVDVVGCNIHPFFNPEIDASHAGLFVKSQLEIVEKICPGKHGINLECGWPSAGECNGKACPGVSEQETAVSSIQSFAGNTSVMFTFSNDKWKNPGRFHVEQSFGLIKLLTSH</sequence>
<dbReference type="GO" id="GO:0071555">
    <property type="term" value="P:cell wall organization"/>
    <property type="evidence" value="ECO:0007669"/>
    <property type="project" value="TreeGrafter"/>
</dbReference>
<comment type="caution">
    <text evidence="15">The sequence shown here is derived from an EMBL/GenBank/DDBJ whole genome shotgun (WGS) entry which is preliminary data.</text>
</comment>
<keyword evidence="5 14" id="KW-0732">Signal</keyword>
<dbReference type="AlphaFoldDB" id="A0A0B1P1G0"/>
<feature type="compositionally biased region" description="Basic and acidic residues" evidence="13">
    <location>
        <begin position="126"/>
        <end position="136"/>
    </location>
</feature>
<comment type="subcellular location">
    <subcellularLocation>
        <location evidence="1">Secreted</location>
        <location evidence="1">Cell wall</location>
    </subcellularLocation>
</comment>
<evidence type="ECO:0000256" key="8">
    <source>
        <dbReference type="ARBA" id="ARBA00024983"/>
    </source>
</evidence>
<evidence type="ECO:0000256" key="14">
    <source>
        <dbReference type="SAM" id="SignalP"/>
    </source>
</evidence>
<evidence type="ECO:0000256" key="3">
    <source>
        <dbReference type="ARBA" id="ARBA00022512"/>
    </source>
</evidence>
<dbReference type="PANTHER" id="PTHR16631">
    <property type="entry name" value="GLUCAN 1,3-BETA-GLUCOSIDASE"/>
    <property type="match status" value="1"/>
</dbReference>
<evidence type="ECO:0000256" key="1">
    <source>
        <dbReference type="ARBA" id="ARBA00004191"/>
    </source>
</evidence>
<evidence type="ECO:0000256" key="9">
    <source>
        <dbReference type="ARBA" id="ARBA00039284"/>
    </source>
</evidence>
<dbReference type="GO" id="GO:0009277">
    <property type="term" value="C:fungal-type cell wall"/>
    <property type="evidence" value="ECO:0007669"/>
    <property type="project" value="TreeGrafter"/>
</dbReference>
<evidence type="ECO:0000256" key="10">
    <source>
        <dbReference type="ARBA" id="ARBA00041495"/>
    </source>
</evidence>
<gene>
    <name evidence="15" type="ORF">EV44_g0443</name>
</gene>
<evidence type="ECO:0000256" key="7">
    <source>
        <dbReference type="ARBA" id="ARBA00023295"/>
    </source>
</evidence>
<protein>
    <recommendedName>
        <fullName evidence="9">Probable beta-glucosidase btgE</fullName>
    </recommendedName>
    <alternativeName>
        <fullName evidence="10">Beta-D-glucoside glucohydrolase btgE</fullName>
    </alternativeName>
    <alternativeName>
        <fullName evidence="12">Cellobiase btgE</fullName>
    </alternativeName>
    <alternativeName>
        <fullName evidence="11">Gentiobiase btgE</fullName>
    </alternativeName>
</protein>
<dbReference type="PANTHER" id="PTHR16631:SF24">
    <property type="entry name" value="FAMILY 17 GLUCOSIDASE SCW11-RELATED"/>
    <property type="match status" value="1"/>
</dbReference>
<evidence type="ECO:0000313" key="15">
    <source>
        <dbReference type="EMBL" id="KHJ32462.1"/>
    </source>
</evidence>
<evidence type="ECO:0000256" key="12">
    <source>
        <dbReference type="ARBA" id="ARBA00042762"/>
    </source>
</evidence>
<comment type="function">
    <text evidence="8">Beta-glucosidases are one of a number of cellulolytic enzymes involved in the degradation of cellulosic biomass. Catalyzes the last step releasing glucose from the inhibitory cellobiose.</text>
</comment>
<dbReference type="InterPro" id="IPR017853">
    <property type="entry name" value="GH"/>
</dbReference>
<keyword evidence="3" id="KW-0134">Cell wall</keyword>
<dbReference type="OMA" id="YEHKAHA"/>
<dbReference type="EMBL" id="JNVN01002067">
    <property type="protein sequence ID" value="KHJ32462.1"/>
    <property type="molecule type" value="Genomic_DNA"/>
</dbReference>
<dbReference type="HOGENOM" id="CLU_027285_2_1_1"/>
<dbReference type="STRING" id="52586.A0A0B1P1G0"/>
<keyword evidence="16" id="KW-1185">Reference proteome</keyword>
<feature type="chain" id="PRO_5002058817" description="Probable beta-glucosidase btgE" evidence="14">
    <location>
        <begin position="19"/>
        <end position="450"/>
    </location>
</feature>
<evidence type="ECO:0000256" key="4">
    <source>
        <dbReference type="ARBA" id="ARBA00022525"/>
    </source>
</evidence>
<comment type="similarity">
    <text evidence="2">Belongs to the glycosyl hydrolase 17 family.</text>
</comment>
<keyword evidence="4" id="KW-0964">Secreted</keyword>
<evidence type="ECO:0000256" key="2">
    <source>
        <dbReference type="ARBA" id="ARBA00008773"/>
    </source>
</evidence>
<evidence type="ECO:0000256" key="5">
    <source>
        <dbReference type="ARBA" id="ARBA00022729"/>
    </source>
</evidence>
<evidence type="ECO:0000256" key="6">
    <source>
        <dbReference type="ARBA" id="ARBA00022801"/>
    </source>
</evidence>
<dbReference type="GO" id="GO:0042973">
    <property type="term" value="F:glucan endo-1,3-beta-D-glucosidase activity"/>
    <property type="evidence" value="ECO:0007669"/>
    <property type="project" value="TreeGrafter"/>
</dbReference>
<feature type="region of interest" description="Disordered" evidence="13">
    <location>
        <begin position="126"/>
        <end position="152"/>
    </location>
</feature>
<accession>A0A0B1P1G0</accession>
<keyword evidence="6 15" id="KW-0378">Hydrolase</keyword>
<reference evidence="15 16" key="1">
    <citation type="journal article" date="2014" name="BMC Genomics">
        <title>Adaptive genomic structural variation in the grape powdery mildew pathogen, Erysiphe necator.</title>
        <authorList>
            <person name="Jones L."/>
            <person name="Riaz S."/>
            <person name="Morales-Cruz A."/>
            <person name="Amrine K.C."/>
            <person name="McGuire B."/>
            <person name="Gubler W.D."/>
            <person name="Walker M.A."/>
            <person name="Cantu D."/>
        </authorList>
    </citation>
    <scope>NUCLEOTIDE SEQUENCE [LARGE SCALE GENOMIC DNA]</scope>
    <source>
        <strain evidence="16">c</strain>
    </source>
</reference>
<organism evidence="15 16">
    <name type="scientific">Uncinula necator</name>
    <name type="common">Grape powdery mildew</name>
    <dbReference type="NCBI Taxonomy" id="52586"/>
    <lineage>
        <taxon>Eukaryota</taxon>
        <taxon>Fungi</taxon>
        <taxon>Dikarya</taxon>
        <taxon>Ascomycota</taxon>
        <taxon>Pezizomycotina</taxon>
        <taxon>Leotiomycetes</taxon>
        <taxon>Erysiphales</taxon>
        <taxon>Erysiphaceae</taxon>
        <taxon>Erysiphe</taxon>
    </lineage>
</organism>
<dbReference type="GO" id="GO:0005576">
    <property type="term" value="C:extracellular region"/>
    <property type="evidence" value="ECO:0007669"/>
    <property type="project" value="TreeGrafter"/>
</dbReference>